<evidence type="ECO:0000313" key="3">
    <source>
        <dbReference type="Proteomes" id="UP001153737"/>
    </source>
</evidence>
<organism evidence="2 3">
    <name type="scientific">Phaedon cochleariae</name>
    <name type="common">Mustard beetle</name>
    <dbReference type="NCBI Taxonomy" id="80249"/>
    <lineage>
        <taxon>Eukaryota</taxon>
        <taxon>Metazoa</taxon>
        <taxon>Ecdysozoa</taxon>
        <taxon>Arthropoda</taxon>
        <taxon>Hexapoda</taxon>
        <taxon>Insecta</taxon>
        <taxon>Pterygota</taxon>
        <taxon>Neoptera</taxon>
        <taxon>Endopterygota</taxon>
        <taxon>Coleoptera</taxon>
        <taxon>Polyphaga</taxon>
        <taxon>Cucujiformia</taxon>
        <taxon>Chrysomeloidea</taxon>
        <taxon>Chrysomelidae</taxon>
        <taxon>Chrysomelinae</taxon>
        <taxon>Chrysomelini</taxon>
        <taxon>Phaedon</taxon>
    </lineage>
</organism>
<reference evidence="2" key="1">
    <citation type="submission" date="2022-01" db="EMBL/GenBank/DDBJ databases">
        <authorList>
            <person name="King R."/>
        </authorList>
    </citation>
    <scope>NUCLEOTIDE SEQUENCE</scope>
</reference>
<dbReference type="OrthoDB" id="7691951at2759"/>
<dbReference type="Proteomes" id="UP001153737">
    <property type="component" value="Chromosome 16"/>
</dbReference>
<dbReference type="PANTHER" id="PTHR36159:SF1">
    <property type="entry name" value="RETROVIRUS-RELATED POL POLYPROTEIN FROM TRANSPOSON 412-LIKE PROTEIN"/>
    <property type="match status" value="1"/>
</dbReference>
<keyword evidence="3" id="KW-1185">Reference proteome</keyword>
<evidence type="ECO:0000313" key="2">
    <source>
        <dbReference type="EMBL" id="CAG9817743.1"/>
    </source>
</evidence>
<dbReference type="Pfam" id="PF21738">
    <property type="entry name" value="DJR-like_dom"/>
    <property type="match status" value="1"/>
</dbReference>
<proteinExistence type="predicted"/>
<dbReference type="AlphaFoldDB" id="A0A9N9SF20"/>
<gene>
    <name evidence="2" type="ORF">PHAECO_LOCUS5397</name>
</gene>
<evidence type="ECO:0000259" key="1">
    <source>
        <dbReference type="Pfam" id="PF21738"/>
    </source>
</evidence>
<protein>
    <recommendedName>
        <fullName evidence="1">Double jelly roll-like domain-containing protein</fullName>
    </recommendedName>
</protein>
<feature type="domain" description="Double jelly roll-like" evidence="1">
    <location>
        <begin position="2"/>
        <end position="149"/>
    </location>
</feature>
<accession>A0A9N9SF20</accession>
<name>A0A9N9SF20_PHACE</name>
<sequence>MRHSWNVKASSQMEKPRFVIVGFQTNRENDSQKNKSQFDHCNLANMKLYLNSEVYPYENLNLNFNKYQFSVIYEMYARFQESYHYKNSGEPCLTLSKFHDIAPLIVIDCSRQNETLKAGSVDICLEFETNQNIPANTSAYCLILHDRLVRYNPLTNVIKIS</sequence>
<dbReference type="PANTHER" id="PTHR36159">
    <property type="entry name" value="PROTEIN CBG23766"/>
    <property type="match status" value="1"/>
</dbReference>
<reference evidence="2" key="2">
    <citation type="submission" date="2022-10" db="EMBL/GenBank/DDBJ databases">
        <authorList>
            <consortium name="ENA_rothamsted_submissions"/>
            <consortium name="culmorum"/>
            <person name="King R."/>
        </authorList>
    </citation>
    <scope>NUCLEOTIDE SEQUENCE</scope>
</reference>
<dbReference type="InterPro" id="IPR049512">
    <property type="entry name" value="DJR-like_dom"/>
</dbReference>
<dbReference type="EMBL" id="OU896722">
    <property type="protein sequence ID" value="CAG9817743.1"/>
    <property type="molecule type" value="Genomic_DNA"/>
</dbReference>